<dbReference type="RefSeq" id="WP_220207101.1">
    <property type="nucleotide sequence ID" value="NZ_BNJK01000001.1"/>
</dbReference>
<sequence>MTVTFTIVPDHEQAVMKLLRKLVHHTRTDPNILLAQVYRSRKEPYHFFAYLQFADQTVADAHEGSAYYGEYVMTNLYGMLESDSLTIKIYEPLFENVQ</sequence>
<dbReference type="Gene3D" id="3.30.70.100">
    <property type="match status" value="1"/>
</dbReference>
<protein>
    <recommendedName>
        <fullName evidence="1">ABM domain-containing protein</fullName>
    </recommendedName>
</protein>
<accession>A0A8J3N5K2</accession>
<dbReference type="EMBL" id="BNJK01000001">
    <property type="protein sequence ID" value="GHO96475.1"/>
    <property type="molecule type" value="Genomic_DNA"/>
</dbReference>
<dbReference type="Proteomes" id="UP000597444">
    <property type="component" value="Unassembled WGS sequence"/>
</dbReference>
<proteinExistence type="predicted"/>
<reference evidence="2" key="1">
    <citation type="submission" date="2020-10" db="EMBL/GenBank/DDBJ databases">
        <title>Taxonomic study of unclassified bacteria belonging to the class Ktedonobacteria.</title>
        <authorList>
            <person name="Yabe S."/>
            <person name="Wang C.M."/>
            <person name="Zheng Y."/>
            <person name="Sakai Y."/>
            <person name="Cavaletti L."/>
            <person name="Monciardini P."/>
            <person name="Donadio S."/>
        </authorList>
    </citation>
    <scope>NUCLEOTIDE SEQUENCE</scope>
    <source>
        <strain evidence="2">ID150040</strain>
    </source>
</reference>
<dbReference type="InterPro" id="IPR011008">
    <property type="entry name" value="Dimeric_a/b-barrel"/>
</dbReference>
<dbReference type="Pfam" id="PF03992">
    <property type="entry name" value="ABM"/>
    <property type="match status" value="1"/>
</dbReference>
<keyword evidence="3" id="KW-1185">Reference proteome</keyword>
<dbReference type="PROSITE" id="PS51725">
    <property type="entry name" value="ABM"/>
    <property type="match status" value="1"/>
</dbReference>
<dbReference type="AlphaFoldDB" id="A0A8J3N5K2"/>
<evidence type="ECO:0000313" key="3">
    <source>
        <dbReference type="Proteomes" id="UP000597444"/>
    </source>
</evidence>
<gene>
    <name evidence="2" type="ORF">KSF_065230</name>
</gene>
<evidence type="ECO:0000259" key="1">
    <source>
        <dbReference type="PROSITE" id="PS51725"/>
    </source>
</evidence>
<feature type="domain" description="ABM" evidence="1">
    <location>
        <begin position="1"/>
        <end position="89"/>
    </location>
</feature>
<evidence type="ECO:0000313" key="2">
    <source>
        <dbReference type="EMBL" id="GHO96475.1"/>
    </source>
</evidence>
<dbReference type="InterPro" id="IPR007138">
    <property type="entry name" value="ABM_dom"/>
</dbReference>
<comment type="caution">
    <text evidence="2">The sequence shown here is derived from an EMBL/GenBank/DDBJ whole genome shotgun (WGS) entry which is preliminary data.</text>
</comment>
<dbReference type="SUPFAM" id="SSF54909">
    <property type="entry name" value="Dimeric alpha+beta barrel"/>
    <property type="match status" value="1"/>
</dbReference>
<name>A0A8J3N5K2_9CHLR</name>
<organism evidence="2 3">
    <name type="scientific">Reticulibacter mediterranei</name>
    <dbReference type="NCBI Taxonomy" id="2778369"/>
    <lineage>
        <taxon>Bacteria</taxon>
        <taxon>Bacillati</taxon>
        <taxon>Chloroflexota</taxon>
        <taxon>Ktedonobacteria</taxon>
        <taxon>Ktedonobacterales</taxon>
        <taxon>Reticulibacteraceae</taxon>
        <taxon>Reticulibacter</taxon>
    </lineage>
</organism>